<evidence type="ECO:0000256" key="1">
    <source>
        <dbReference type="ARBA" id="ARBA00022823"/>
    </source>
</evidence>
<sequence>MIDITLDPELWKDIDPGTEALADAWHVKEGDHVQAGQLLVTVVLVKTTQEVVAPRAGTIVRILVAAEDTFKQGQALAQLEEDA</sequence>
<reference evidence="3" key="1">
    <citation type="submission" date="2016-10" db="EMBL/GenBank/DDBJ databases">
        <title>Sequence of Gallionella enrichment culture.</title>
        <authorList>
            <person name="Poehlein A."/>
            <person name="Muehling M."/>
            <person name="Daniel R."/>
        </authorList>
    </citation>
    <scope>NUCLEOTIDE SEQUENCE</scope>
</reference>
<proteinExistence type="predicted"/>
<keyword evidence="1" id="KW-0450">Lipoyl</keyword>
<accession>A0A1J5RVM5</accession>
<dbReference type="Pfam" id="PF00364">
    <property type="entry name" value="Biotin_lipoyl"/>
    <property type="match status" value="1"/>
</dbReference>
<dbReference type="PROSITE" id="PS50968">
    <property type="entry name" value="BIOTINYL_LIPOYL"/>
    <property type="match status" value="1"/>
</dbReference>
<dbReference type="InterPro" id="IPR000089">
    <property type="entry name" value="Biotin_lipoyl"/>
</dbReference>
<evidence type="ECO:0000259" key="2">
    <source>
        <dbReference type="PROSITE" id="PS50968"/>
    </source>
</evidence>
<dbReference type="Gene3D" id="2.40.50.100">
    <property type="match status" value="1"/>
</dbReference>
<dbReference type="AlphaFoldDB" id="A0A1J5RVM5"/>
<dbReference type="InterPro" id="IPR003016">
    <property type="entry name" value="2-oxoA_DH_lipoyl-BS"/>
</dbReference>
<dbReference type="PROSITE" id="PS00189">
    <property type="entry name" value="LIPOYL"/>
    <property type="match status" value="1"/>
</dbReference>
<dbReference type="SUPFAM" id="SSF51230">
    <property type="entry name" value="Single hybrid motif"/>
    <property type="match status" value="1"/>
</dbReference>
<feature type="domain" description="Lipoyl-binding" evidence="2">
    <location>
        <begin position="1"/>
        <end position="80"/>
    </location>
</feature>
<comment type="caution">
    <text evidence="3">The sequence shown here is derived from an EMBL/GenBank/DDBJ whole genome shotgun (WGS) entry which is preliminary data.</text>
</comment>
<dbReference type="InterPro" id="IPR011053">
    <property type="entry name" value="Single_hybrid_motif"/>
</dbReference>
<dbReference type="CDD" id="cd06849">
    <property type="entry name" value="lipoyl_domain"/>
    <property type="match status" value="1"/>
</dbReference>
<organism evidence="3">
    <name type="scientific">mine drainage metagenome</name>
    <dbReference type="NCBI Taxonomy" id="410659"/>
    <lineage>
        <taxon>unclassified sequences</taxon>
        <taxon>metagenomes</taxon>
        <taxon>ecological metagenomes</taxon>
    </lineage>
</organism>
<gene>
    <name evidence="3" type="ORF">GALL_177070</name>
</gene>
<evidence type="ECO:0000313" key="3">
    <source>
        <dbReference type="EMBL" id="OIR00249.1"/>
    </source>
</evidence>
<name>A0A1J5RVM5_9ZZZZ</name>
<dbReference type="EMBL" id="MLJW01000097">
    <property type="protein sequence ID" value="OIR00249.1"/>
    <property type="molecule type" value="Genomic_DNA"/>
</dbReference>
<protein>
    <submittedName>
        <fullName evidence="3">Branched-chain alpha-keto acid dehydrogenase subunit E2</fullName>
    </submittedName>
</protein>